<dbReference type="GeneID" id="300578443"/>
<evidence type="ECO:0000313" key="1">
    <source>
        <dbReference type="EMBL" id="TFB01271.1"/>
    </source>
</evidence>
<reference evidence="1 2" key="1">
    <citation type="submission" date="2018-01" db="EMBL/GenBank/DDBJ databases">
        <title>Genome characterization of the sugarcane-associated fungus Trichoderma ghanense CCMA-1212 and their application in lignocelulose bioconversion.</title>
        <authorList>
            <person name="Steindorff A.S."/>
            <person name="Mendes T.D."/>
            <person name="Vilela E.S.D."/>
            <person name="Rodrigues D.S."/>
            <person name="Formighieri E.F."/>
            <person name="Melo I.S."/>
            <person name="Favaro L.C.L."/>
        </authorList>
    </citation>
    <scope>NUCLEOTIDE SEQUENCE [LARGE SCALE GENOMIC DNA]</scope>
    <source>
        <strain evidence="1 2">CCMA-1212</strain>
    </source>
</reference>
<dbReference type="Proteomes" id="UP001642720">
    <property type="component" value="Unassembled WGS sequence"/>
</dbReference>
<keyword evidence="2" id="KW-1185">Reference proteome</keyword>
<comment type="caution">
    <text evidence="1">The sequence shown here is derived from an EMBL/GenBank/DDBJ whole genome shotgun (WGS) entry which is preliminary data.</text>
</comment>
<protein>
    <submittedName>
        <fullName evidence="1">Uncharacterized protein</fullName>
    </submittedName>
</protein>
<name>A0ABY2H0F3_9HYPO</name>
<proteinExistence type="predicted"/>
<organism evidence="1 2">
    <name type="scientific">Trichoderma ghanense</name>
    <dbReference type="NCBI Taxonomy" id="65468"/>
    <lineage>
        <taxon>Eukaryota</taxon>
        <taxon>Fungi</taxon>
        <taxon>Dikarya</taxon>
        <taxon>Ascomycota</taxon>
        <taxon>Pezizomycotina</taxon>
        <taxon>Sordariomycetes</taxon>
        <taxon>Hypocreomycetidae</taxon>
        <taxon>Hypocreales</taxon>
        <taxon>Hypocreaceae</taxon>
        <taxon>Trichoderma</taxon>
    </lineage>
</organism>
<gene>
    <name evidence="1" type="ORF">CCMA1212_006793</name>
</gene>
<sequence length="60" mass="6576">MCDTDGRYALDRQSACVGARGGLGIAQQVLANENGRVGWMDGWMDVGCKRNARSRLSMRD</sequence>
<dbReference type="RefSeq" id="XP_073557472.1">
    <property type="nucleotide sequence ID" value="XM_073703993.1"/>
</dbReference>
<dbReference type="EMBL" id="PPTA01000009">
    <property type="protein sequence ID" value="TFB01271.1"/>
    <property type="molecule type" value="Genomic_DNA"/>
</dbReference>
<accession>A0ABY2H0F3</accession>
<evidence type="ECO:0000313" key="2">
    <source>
        <dbReference type="Proteomes" id="UP001642720"/>
    </source>
</evidence>